<dbReference type="EMBL" id="CADCTS010000415">
    <property type="protein sequence ID" value="CAA9325929.1"/>
    <property type="molecule type" value="Genomic_DNA"/>
</dbReference>
<gene>
    <name evidence="2" type="ORF">AVDCRST_MAG48-2901</name>
</gene>
<reference evidence="2" key="1">
    <citation type="submission" date="2020-02" db="EMBL/GenBank/DDBJ databases">
        <authorList>
            <person name="Meier V. D."/>
        </authorList>
    </citation>
    <scope>NUCLEOTIDE SEQUENCE</scope>
    <source>
        <strain evidence="2">AVDCRST_MAG48</strain>
    </source>
</reference>
<evidence type="ECO:0000256" key="1">
    <source>
        <dbReference type="SAM" id="MobiDB-lite"/>
    </source>
</evidence>
<feature type="region of interest" description="Disordered" evidence="1">
    <location>
        <begin position="1"/>
        <end position="27"/>
    </location>
</feature>
<feature type="compositionally biased region" description="Low complexity" evidence="1">
    <location>
        <begin position="1"/>
        <end position="12"/>
    </location>
</feature>
<name>A0A6J4L8T0_9ACTN</name>
<accession>A0A6J4L8T0</accession>
<sequence>AAAGLGRAAVGPRPGGQRRGARGGQRG</sequence>
<feature type="non-terminal residue" evidence="2">
    <location>
        <position position="1"/>
    </location>
</feature>
<evidence type="ECO:0000313" key="2">
    <source>
        <dbReference type="EMBL" id="CAA9325929.1"/>
    </source>
</evidence>
<feature type="non-terminal residue" evidence="2">
    <location>
        <position position="27"/>
    </location>
</feature>
<dbReference type="AlphaFoldDB" id="A0A6J4L8T0"/>
<protein>
    <submittedName>
        <fullName evidence="2">Uncharacterized protein</fullName>
    </submittedName>
</protein>
<organism evidence="2">
    <name type="scientific">uncultured Friedmanniella sp</name>
    <dbReference type="NCBI Taxonomy" id="335381"/>
    <lineage>
        <taxon>Bacteria</taxon>
        <taxon>Bacillati</taxon>
        <taxon>Actinomycetota</taxon>
        <taxon>Actinomycetes</taxon>
        <taxon>Propionibacteriales</taxon>
        <taxon>Nocardioidaceae</taxon>
        <taxon>Friedmanniella</taxon>
        <taxon>environmental samples</taxon>
    </lineage>
</organism>
<feature type="compositionally biased region" description="Gly residues" evidence="1">
    <location>
        <begin position="13"/>
        <end position="27"/>
    </location>
</feature>
<proteinExistence type="predicted"/>